<evidence type="ECO:0000256" key="5">
    <source>
        <dbReference type="ARBA" id="ARBA00022840"/>
    </source>
</evidence>
<evidence type="ECO:0000256" key="2">
    <source>
        <dbReference type="ARBA" id="ARBA00022679"/>
    </source>
</evidence>
<evidence type="ECO:0000256" key="3">
    <source>
        <dbReference type="ARBA" id="ARBA00022741"/>
    </source>
</evidence>
<dbReference type="Gene3D" id="3.40.50.10840">
    <property type="entry name" value="Putative sugar-binding, N-terminal domain"/>
    <property type="match status" value="1"/>
</dbReference>
<evidence type="ECO:0000313" key="10">
    <source>
        <dbReference type="Proteomes" id="UP000008332"/>
    </source>
</evidence>
<feature type="domain" description="Four-carbon acid sugar kinase nucleotide binding" evidence="8">
    <location>
        <begin position="241"/>
        <end position="392"/>
    </location>
</feature>
<evidence type="ECO:0000256" key="4">
    <source>
        <dbReference type="ARBA" id="ARBA00022777"/>
    </source>
</evidence>
<evidence type="ECO:0000256" key="6">
    <source>
        <dbReference type="ARBA" id="ARBA00023277"/>
    </source>
</evidence>
<dbReference type="KEGG" id="rfr:Rfer_3566"/>
<organism evidence="9 10">
    <name type="scientific">Albidiferax ferrireducens (strain ATCC BAA-621 / DSM 15236 / T118)</name>
    <name type="common">Rhodoferax ferrireducens</name>
    <dbReference type="NCBI Taxonomy" id="338969"/>
    <lineage>
        <taxon>Bacteria</taxon>
        <taxon>Pseudomonadati</taxon>
        <taxon>Pseudomonadota</taxon>
        <taxon>Betaproteobacteria</taxon>
        <taxon>Burkholderiales</taxon>
        <taxon>Comamonadaceae</taxon>
        <taxon>Rhodoferax</taxon>
    </lineage>
</organism>
<evidence type="ECO:0000259" key="8">
    <source>
        <dbReference type="Pfam" id="PF17042"/>
    </source>
</evidence>
<dbReference type="AlphaFoldDB" id="Q21SI3"/>
<dbReference type="Pfam" id="PF17042">
    <property type="entry name" value="NBD_C"/>
    <property type="match status" value="1"/>
</dbReference>
<sequence length="409" mass="42270">MSALADSLFILADDLSGAADCAMGAAKSGLKSIVLFNPAIAEQAQVIAIDADCRYRPAAEAGAINVALWQAQATSERLFYKKIDSTLRGNFAAEMAALTRAGVAIVAPAFPATGRTTQNGRVFVKGVPLEQTEIWANESIPGQADIVAMLRSAGISATNITLPGVRNKLRDEISRLVAGKTVQAIVCDAEEEADLAAIAAASVGLPVYWVGSAGLATHLPQAAGLVGQAASPRLAVSGPIVTVVGSLSAVSRQQAQVLESHADFAVFVPTPALLRTGETHPLWQSLRDQIGEALSAGRDVMIRTGLEEHNDLTYGHALCESLGSLVLPLAPAIGALIATGGETARALLPTFGTHALQLIKEVEPGVPLSLALGKQQIPVITKAGAFGSPAALLKSYSELARIRSGNVVA</sequence>
<evidence type="ECO:0000259" key="7">
    <source>
        <dbReference type="Pfam" id="PF07005"/>
    </source>
</evidence>
<dbReference type="InterPro" id="IPR031475">
    <property type="entry name" value="NBD_C"/>
</dbReference>
<dbReference type="HOGENOM" id="CLU_029424_0_1_4"/>
<dbReference type="InterPro" id="IPR010737">
    <property type="entry name" value="4-carb_acid_sugar_kinase_N"/>
</dbReference>
<comment type="similarity">
    <text evidence="1">Belongs to the four-carbon acid sugar kinase family.</text>
</comment>
<dbReference type="InterPro" id="IPR037051">
    <property type="entry name" value="4-carb_acid_sugar_kinase_N_sf"/>
</dbReference>
<keyword evidence="2" id="KW-0808">Transferase</keyword>
<dbReference type="GO" id="GO:0016301">
    <property type="term" value="F:kinase activity"/>
    <property type="evidence" value="ECO:0007669"/>
    <property type="project" value="UniProtKB-KW"/>
</dbReference>
<keyword evidence="5" id="KW-0067">ATP-binding</keyword>
<feature type="domain" description="Four-carbon acid sugar kinase N-terminal" evidence="7">
    <location>
        <begin position="9"/>
        <end position="219"/>
    </location>
</feature>
<dbReference type="RefSeq" id="WP_011465833.1">
    <property type="nucleotide sequence ID" value="NC_007908.1"/>
</dbReference>
<evidence type="ECO:0008006" key="11">
    <source>
        <dbReference type="Google" id="ProtNLM"/>
    </source>
</evidence>
<dbReference type="GO" id="GO:0005524">
    <property type="term" value="F:ATP binding"/>
    <property type="evidence" value="ECO:0007669"/>
    <property type="project" value="UniProtKB-KW"/>
</dbReference>
<dbReference type="eggNOG" id="COG3395">
    <property type="taxonomic scope" value="Bacteria"/>
</dbReference>
<proteinExistence type="inferred from homology"/>
<dbReference type="OrthoDB" id="191465at2"/>
<keyword evidence="3" id="KW-0547">Nucleotide-binding</keyword>
<dbReference type="SUPFAM" id="SSF142764">
    <property type="entry name" value="YgbK-like"/>
    <property type="match status" value="1"/>
</dbReference>
<gene>
    <name evidence="9" type="ordered locus">Rfer_3566</name>
</gene>
<name>Q21SI3_ALBFT</name>
<keyword evidence="10" id="KW-1185">Reference proteome</keyword>
<dbReference type="Proteomes" id="UP000008332">
    <property type="component" value="Chromosome"/>
</dbReference>
<keyword evidence="4" id="KW-0418">Kinase</keyword>
<dbReference type="Gene3D" id="3.40.980.20">
    <property type="entry name" value="Four-carbon acid sugar kinase, nucleotide binding domain"/>
    <property type="match status" value="1"/>
</dbReference>
<accession>Q21SI3</accession>
<dbReference type="EMBL" id="CP000267">
    <property type="protein sequence ID" value="ABD71270.1"/>
    <property type="molecule type" value="Genomic_DNA"/>
</dbReference>
<reference evidence="10" key="1">
    <citation type="submission" date="2006-02" db="EMBL/GenBank/DDBJ databases">
        <title>Complete sequence of chromosome of Rhodoferax ferrireducens DSM 15236.</title>
        <authorList>
            <person name="Copeland A."/>
            <person name="Lucas S."/>
            <person name="Lapidus A."/>
            <person name="Barry K."/>
            <person name="Detter J.C."/>
            <person name="Glavina del Rio T."/>
            <person name="Hammon N."/>
            <person name="Israni S."/>
            <person name="Pitluck S."/>
            <person name="Brettin T."/>
            <person name="Bruce D."/>
            <person name="Han C."/>
            <person name="Tapia R."/>
            <person name="Gilna P."/>
            <person name="Kiss H."/>
            <person name="Schmutz J."/>
            <person name="Larimer F."/>
            <person name="Land M."/>
            <person name="Kyrpides N."/>
            <person name="Ivanova N."/>
            <person name="Richardson P."/>
        </authorList>
    </citation>
    <scope>NUCLEOTIDE SEQUENCE [LARGE SCALE GENOMIC DNA]</scope>
    <source>
        <strain evidence="10">ATCC BAA-621 / DSM 15236 / T118</strain>
    </source>
</reference>
<dbReference type="STRING" id="338969.Rfer_3566"/>
<protein>
    <recommendedName>
        <fullName evidence="11">Hrp-dependent type III effector protein</fullName>
    </recommendedName>
</protein>
<evidence type="ECO:0000256" key="1">
    <source>
        <dbReference type="ARBA" id="ARBA00005715"/>
    </source>
</evidence>
<keyword evidence="6" id="KW-0119">Carbohydrate metabolism</keyword>
<dbReference type="InterPro" id="IPR042213">
    <property type="entry name" value="NBD_C_sf"/>
</dbReference>
<evidence type="ECO:0000313" key="9">
    <source>
        <dbReference type="EMBL" id="ABD71270.1"/>
    </source>
</evidence>
<dbReference type="Pfam" id="PF07005">
    <property type="entry name" value="SBD_N"/>
    <property type="match status" value="1"/>
</dbReference>